<evidence type="ECO:0000256" key="1">
    <source>
        <dbReference type="ARBA" id="ARBA00004173"/>
    </source>
</evidence>
<organism evidence="5 6">
    <name type="scientific">Yarrowia lipolytica</name>
    <name type="common">Candida lipolytica</name>
    <dbReference type="NCBI Taxonomy" id="4952"/>
    <lineage>
        <taxon>Eukaryota</taxon>
        <taxon>Fungi</taxon>
        <taxon>Dikarya</taxon>
        <taxon>Ascomycota</taxon>
        <taxon>Saccharomycotina</taxon>
        <taxon>Dipodascomycetes</taxon>
        <taxon>Dipodascales</taxon>
        <taxon>Dipodascales incertae sedis</taxon>
        <taxon>Yarrowia</taxon>
    </lineage>
</organism>
<dbReference type="InterPro" id="IPR002885">
    <property type="entry name" value="PPR_rpt"/>
</dbReference>
<comment type="subcellular location">
    <subcellularLocation>
        <location evidence="1">Mitochondrion</location>
    </subcellularLocation>
</comment>
<dbReference type="InterPro" id="IPR011990">
    <property type="entry name" value="TPR-like_helical_dom_sf"/>
</dbReference>
<accession>A0A371C736</accession>
<feature type="region of interest" description="Disordered" evidence="4">
    <location>
        <begin position="43"/>
        <end position="70"/>
    </location>
</feature>
<evidence type="ECO:0000313" key="6">
    <source>
        <dbReference type="Proteomes" id="UP000256601"/>
    </source>
</evidence>
<dbReference type="PANTHER" id="PTHR47939">
    <property type="entry name" value="MEMBRANE-ASSOCIATED SALT-INDUCIBLE PROTEIN-LIKE"/>
    <property type="match status" value="1"/>
</dbReference>
<dbReference type="InterPro" id="IPR050667">
    <property type="entry name" value="PPR-containing_protein"/>
</dbReference>
<dbReference type="GO" id="GO:0005739">
    <property type="term" value="C:mitochondrion"/>
    <property type="evidence" value="ECO:0007669"/>
    <property type="project" value="UniProtKB-SubCell"/>
</dbReference>
<evidence type="ECO:0000313" key="5">
    <source>
        <dbReference type="EMBL" id="RDW26131.1"/>
    </source>
</evidence>
<dbReference type="VEuPathDB" id="FungiDB:YALI1_E28999g"/>
<evidence type="ECO:0000256" key="4">
    <source>
        <dbReference type="SAM" id="MobiDB-lite"/>
    </source>
</evidence>
<dbReference type="AlphaFoldDB" id="A0A371C736"/>
<dbReference type="PROSITE" id="PS51375">
    <property type="entry name" value="PPR"/>
    <property type="match status" value="1"/>
</dbReference>
<dbReference type="EMBL" id="KZ858986">
    <property type="protein sequence ID" value="RDW26131.1"/>
    <property type="molecule type" value="Genomic_DNA"/>
</dbReference>
<reference evidence="5 6" key="1">
    <citation type="submission" date="2018-07" db="EMBL/GenBank/DDBJ databases">
        <title>Draft Genome Assemblies for Five Robust Yarrowia lipolytica Strains Exhibiting High Lipid Production and Pentose Sugar Utilization and Sugar Alcohol Secretion from Undetoxified Lignocellulosic Biomass Hydrolysates.</title>
        <authorList>
            <consortium name="DOE Joint Genome Institute"/>
            <person name="Walker C."/>
            <person name="Ryu S."/>
            <person name="Na H."/>
            <person name="Zane M."/>
            <person name="LaButti K."/>
            <person name="Lipzen A."/>
            <person name="Haridas S."/>
            <person name="Barry K."/>
            <person name="Grigoriev I.V."/>
            <person name="Quarterman J."/>
            <person name="Slininger P."/>
            <person name="Dien B."/>
            <person name="Trinh C.T."/>
        </authorList>
    </citation>
    <scope>NUCLEOTIDE SEQUENCE [LARGE SCALE GENOMIC DNA]</scope>
    <source>
        <strain evidence="5 6">YB392</strain>
    </source>
</reference>
<protein>
    <submittedName>
        <fullName evidence="5">Uncharacterized protein</fullName>
    </submittedName>
</protein>
<dbReference type="VEuPathDB" id="FungiDB:YALI0_E24343g"/>
<feature type="repeat" description="PPR" evidence="3">
    <location>
        <begin position="624"/>
        <end position="658"/>
    </location>
</feature>
<evidence type="ECO:0000256" key="2">
    <source>
        <dbReference type="ARBA" id="ARBA00022737"/>
    </source>
</evidence>
<dbReference type="PANTHER" id="PTHR47939:SF13">
    <property type="entry name" value="OS03G0201400 PROTEIN"/>
    <property type="match status" value="1"/>
</dbReference>
<dbReference type="Gene3D" id="1.25.40.10">
    <property type="entry name" value="Tetratricopeptide repeat domain"/>
    <property type="match status" value="1"/>
</dbReference>
<sequence>MLQRTYCGVPRSQLAPRFARSVTTGRSGQSAGPNYSDIYQRESAEDLEGGQVAHSDGPMGDDLLPKTSSSQQNMWRVFENSKDKRLAFVSNDAKASPYHSGVGNKTKNMTVQKNRKEVYERCKETGDATTAMQTYKMALSKGGTASLRQFDHITMMEMCLKDQNILMFLVFFAQTISVGDSINTAMEQVKNARRLIMQESNQSVATKLSLYTWCVAMQKLLHTCDLTQLTPTATNTVIAEQTLAYCVQNTRGEALGAIIKQSPFKGLAFSLIELFAEKPKIICELNKAIDNASEMSITTFGRVLVALTETGQYDAALKKYNDPTQTTLLCRNEYVDHVAVIYAVLGKWDRFCDILTQKYAQLESNTDSKSLAAVLARVREAGGGSALLDYVDQKAADLLPFQMVMCMAAGDYPNAAEVYNQGYKESLYHSSKYGRKLSSKRNSDSEKPVDPLLTHLLLQVYDHICEPQESIKILQKTPAEDITPLMLSNAIQACVGAYSRTALIRLMKFVKETEGVTQDVSVANAIIRALMRLGGWSEAVTVFNHLGIKVDINSYAALLSGLVYHRKYNEYSYFLTKLQRTRGLHFTTEIYGTIMQSAVAQSQIDKAEQLLLDLEKAVPKVELAHYHYQYLMSHYTNAGEPAKSTALYQRMTDRGIQPSGAITRNMLTNIKLQYDMEVPEQRKTALVVMEAAARDIVVTSDLLNPGVISPFVREAFWYIEESEGAEKGEALEMMASFLAAYTEKHGGSESMRVLIWVLQLESLKSDTDFGVAESCWQRLFDIADMRNARSDHVRGFRPTKTSNKHVMIMGDALEIYAKVLDKSGNSDKLKDIRQAFRSRRWRLPYSMKHLR</sequence>
<evidence type="ECO:0000256" key="3">
    <source>
        <dbReference type="PROSITE-ProRule" id="PRU00708"/>
    </source>
</evidence>
<name>A0A371C736_YARLL</name>
<dbReference type="Proteomes" id="UP000256601">
    <property type="component" value="Unassembled WGS sequence"/>
</dbReference>
<proteinExistence type="predicted"/>
<gene>
    <name evidence="5" type="ORF">B0I71DRAFT_35255</name>
</gene>
<keyword evidence="2" id="KW-0677">Repeat</keyword>